<evidence type="ECO:0000313" key="2">
    <source>
        <dbReference type="Proteomes" id="UP000199060"/>
    </source>
</evidence>
<dbReference type="AlphaFoldDB" id="A0A1G6MH20"/>
<accession>A0A1G6MH20</accession>
<protein>
    <submittedName>
        <fullName evidence="1">Uncharacterized protein</fullName>
    </submittedName>
</protein>
<keyword evidence="2" id="KW-1185">Reference proteome</keyword>
<evidence type="ECO:0000313" key="1">
    <source>
        <dbReference type="EMBL" id="SDC54809.1"/>
    </source>
</evidence>
<gene>
    <name evidence="1" type="ORF">SAMN04488104_1001185</name>
</gene>
<reference evidence="2" key="1">
    <citation type="submission" date="2016-10" db="EMBL/GenBank/DDBJ databases">
        <authorList>
            <person name="Varghese N."/>
            <person name="Submissions S."/>
        </authorList>
    </citation>
    <scope>NUCLEOTIDE SEQUENCE [LARGE SCALE GENOMIC DNA]</scope>
    <source>
        <strain evidence="2">DSM 23095</strain>
    </source>
</reference>
<dbReference type="Proteomes" id="UP000199060">
    <property type="component" value="Unassembled WGS sequence"/>
</dbReference>
<sequence length="427" mass="48249">MFSFGLRFLALITISLIYFSCSELEEPPQQIKELEKIAKKSNINLNEPGLNFAASLANGLKSENLRTFVYDKIQEQFDGDFNFLYYTEKTSPIGGPNSKSITFEEALFGNQNNFKVNNSNLDFDPLMQVALRGADEDLVAMNEVGEGIPVFYISPNQDLEENPIVPVFYASGEIGEWNIQNVPDNPVLVVSLNERLVKVSRGQNLKIALNDCIGESDPYFSDETDDYYFYDDYYCGSTSGGGGSGDTGGTGGNSGCDRDMNSNWDRIDRVRFITMKNLKDAEEWVHGAPEVYFIIFTGSSQSHLAQIRKSIPEVDRSKWKDCGIFSCNTEWVFPSNLEVFNWEKMAYSQIITIQWYERDPGDSETRQTEISYKDPITGITYTEKETVTISNNDEDLDMTFVEYCHDATGSDARVHTTGKIEFVLRVD</sequence>
<dbReference type="EMBL" id="FNAC01000001">
    <property type="protein sequence ID" value="SDC54809.1"/>
    <property type="molecule type" value="Genomic_DNA"/>
</dbReference>
<name>A0A1G6MH20_9BACT</name>
<organism evidence="1 2">
    <name type="scientific">Algoriphagus faecimaris</name>
    <dbReference type="NCBI Taxonomy" id="686796"/>
    <lineage>
        <taxon>Bacteria</taxon>
        <taxon>Pseudomonadati</taxon>
        <taxon>Bacteroidota</taxon>
        <taxon>Cytophagia</taxon>
        <taxon>Cytophagales</taxon>
        <taxon>Cyclobacteriaceae</taxon>
        <taxon>Algoriphagus</taxon>
    </lineage>
</organism>
<proteinExistence type="predicted"/>
<dbReference type="STRING" id="686796.SAMN04488104_1001185"/>